<evidence type="ECO:0000259" key="2">
    <source>
        <dbReference type="Pfam" id="PF14322"/>
    </source>
</evidence>
<dbReference type="Gene3D" id="1.25.40.390">
    <property type="match status" value="1"/>
</dbReference>
<feature type="non-terminal residue" evidence="3">
    <location>
        <position position="234"/>
    </location>
</feature>
<reference evidence="3 4" key="1">
    <citation type="journal article" date="2019" name="Nat. Med.">
        <title>A library of human gut bacterial isolates paired with longitudinal multiomics data enables mechanistic microbiome research.</title>
        <authorList>
            <person name="Poyet M."/>
            <person name="Groussin M."/>
            <person name="Gibbons S.M."/>
            <person name="Avila-Pacheco J."/>
            <person name="Jiang X."/>
            <person name="Kearney S.M."/>
            <person name="Perrotta A.R."/>
            <person name="Berdy B."/>
            <person name="Zhao S."/>
            <person name="Lieberman T.D."/>
            <person name="Swanson P.K."/>
            <person name="Smith M."/>
            <person name="Roesemann S."/>
            <person name="Alexander J.E."/>
            <person name="Rich S.A."/>
            <person name="Livny J."/>
            <person name="Vlamakis H."/>
            <person name="Clish C."/>
            <person name="Bullock K."/>
            <person name="Deik A."/>
            <person name="Scott J."/>
            <person name="Pierce K.A."/>
            <person name="Xavier R.J."/>
            <person name="Alm E.J."/>
        </authorList>
    </citation>
    <scope>NUCLEOTIDE SEQUENCE [LARGE SCALE GENOMIC DNA]</scope>
    <source>
        <strain evidence="3 4">BIOML-A163</strain>
    </source>
</reference>
<feature type="domain" description="SusD-like N-terminal" evidence="2">
    <location>
        <begin position="23"/>
        <end position="222"/>
    </location>
</feature>
<keyword evidence="1" id="KW-0732">Signal</keyword>
<organism evidence="3 4">
    <name type="scientific">Bacteroides ovatus</name>
    <dbReference type="NCBI Taxonomy" id="28116"/>
    <lineage>
        <taxon>Bacteria</taxon>
        <taxon>Pseudomonadati</taxon>
        <taxon>Bacteroidota</taxon>
        <taxon>Bacteroidia</taxon>
        <taxon>Bacteroidales</taxon>
        <taxon>Bacteroidaceae</taxon>
        <taxon>Bacteroides</taxon>
    </lineage>
</organism>
<comment type="caution">
    <text evidence="3">The sequence shown here is derived from an EMBL/GenBank/DDBJ whole genome shotgun (WGS) entry which is preliminary data.</text>
</comment>
<sequence length="234" mass="26222">MKKYKLILFLSTALLSVACTDSFFDLEPSSSVPTDKVYKTAEDFNVAVIGCYSKLQTQVSYFTECCEYRSDNLTLSAPTAGTQDRYDIDQFADKASNGILEDAWANFNNGVYRCNLVLDRIDEANFDATLKKQYKGEALFIRALTYFNMYRLWGGIPMTNKVVTVAEALKIGRSSDQQVYDFLVGDLNQVINENMLPSSYTSADMGRVTSGAAMALLGKIYLTFHKWPAARKVL</sequence>
<name>A0A5M5BWM7_BACOV</name>
<evidence type="ECO:0000256" key="1">
    <source>
        <dbReference type="SAM" id="SignalP"/>
    </source>
</evidence>
<feature type="chain" id="PRO_5024439502" evidence="1">
    <location>
        <begin position="19"/>
        <end position="234"/>
    </location>
</feature>
<dbReference type="InterPro" id="IPR033985">
    <property type="entry name" value="SusD-like_N"/>
</dbReference>
<proteinExistence type="predicted"/>
<dbReference type="Pfam" id="PF14322">
    <property type="entry name" value="SusD-like_3"/>
    <property type="match status" value="1"/>
</dbReference>
<dbReference type="InterPro" id="IPR011990">
    <property type="entry name" value="TPR-like_helical_dom_sf"/>
</dbReference>
<protein>
    <submittedName>
        <fullName evidence="3">RagB/SusD family nutrient uptake outer membrane protein</fullName>
    </submittedName>
</protein>
<dbReference type="Proteomes" id="UP000323717">
    <property type="component" value="Unassembled WGS sequence"/>
</dbReference>
<gene>
    <name evidence="3" type="ORF">F3D71_22255</name>
</gene>
<dbReference type="PROSITE" id="PS51257">
    <property type="entry name" value="PROKAR_LIPOPROTEIN"/>
    <property type="match status" value="1"/>
</dbReference>
<accession>A0A5M5BWM7</accession>
<dbReference type="SUPFAM" id="SSF48452">
    <property type="entry name" value="TPR-like"/>
    <property type="match status" value="1"/>
</dbReference>
<evidence type="ECO:0000313" key="3">
    <source>
        <dbReference type="EMBL" id="KAA3942724.1"/>
    </source>
</evidence>
<dbReference type="AlphaFoldDB" id="A0A5M5BWM7"/>
<dbReference type="EMBL" id="VWLE01000438">
    <property type="protein sequence ID" value="KAA3942724.1"/>
    <property type="molecule type" value="Genomic_DNA"/>
</dbReference>
<evidence type="ECO:0000313" key="4">
    <source>
        <dbReference type="Proteomes" id="UP000323717"/>
    </source>
</evidence>
<feature type="signal peptide" evidence="1">
    <location>
        <begin position="1"/>
        <end position="18"/>
    </location>
</feature>